<dbReference type="OrthoDB" id="9803617at2"/>
<evidence type="ECO:0000256" key="5">
    <source>
        <dbReference type="ARBA" id="ARBA00023004"/>
    </source>
</evidence>
<dbReference type="InterPro" id="IPR051457">
    <property type="entry name" value="2-oxoacid:Fd_oxidoreductase"/>
</dbReference>
<keyword evidence="6" id="KW-0411">Iron-sulfur</keyword>
<dbReference type="InterPro" id="IPR011766">
    <property type="entry name" value="TPP_enzyme_TPP-bd"/>
</dbReference>
<evidence type="ECO:0000313" key="9">
    <source>
        <dbReference type="EMBL" id="TCC30489.1"/>
    </source>
</evidence>
<dbReference type="InterPro" id="IPR002869">
    <property type="entry name" value="Pyrv_flavodox_OxRed_cen"/>
</dbReference>
<dbReference type="PANTHER" id="PTHR48084:SF3">
    <property type="entry name" value="SUBUNIT OF PYRUVATE:FLAVODOXIN OXIDOREDUCTASE"/>
    <property type="match status" value="1"/>
</dbReference>
<keyword evidence="4" id="KW-0560">Oxidoreductase</keyword>
<dbReference type="SUPFAM" id="SSF52518">
    <property type="entry name" value="Thiamin diphosphate-binding fold (THDP-binding)"/>
    <property type="match status" value="2"/>
</dbReference>
<keyword evidence="2" id="KW-0479">Metal-binding</keyword>
<keyword evidence="5" id="KW-0408">Iron</keyword>
<accession>A0A4R0IDG3</accession>
<proteinExistence type="predicted"/>
<dbReference type="GO" id="GO:0045333">
    <property type="term" value="P:cellular respiration"/>
    <property type="evidence" value="ECO:0007669"/>
    <property type="project" value="UniProtKB-ARBA"/>
</dbReference>
<evidence type="ECO:0000256" key="2">
    <source>
        <dbReference type="ARBA" id="ARBA00022485"/>
    </source>
</evidence>
<dbReference type="InterPro" id="IPR029061">
    <property type="entry name" value="THDP-binding"/>
</dbReference>
<gene>
    <name evidence="9" type="ORF">E0H50_24070</name>
</gene>
<dbReference type="SUPFAM" id="SSF53323">
    <property type="entry name" value="Pyruvate-ferredoxin oxidoreductase, PFOR, domain III"/>
    <property type="match status" value="1"/>
</dbReference>
<dbReference type="Gene3D" id="3.40.920.10">
    <property type="entry name" value="Pyruvate-ferredoxin oxidoreductase, PFOR, domain III"/>
    <property type="match status" value="1"/>
</dbReference>
<keyword evidence="2" id="KW-0004">4Fe-4S</keyword>
<dbReference type="NCBIfam" id="NF009589">
    <property type="entry name" value="PRK13030.1"/>
    <property type="match status" value="1"/>
</dbReference>
<dbReference type="InterPro" id="IPR019752">
    <property type="entry name" value="Pyrv/ketoisovalerate_OxRed_cat"/>
</dbReference>
<dbReference type="RefSeq" id="WP_131292328.1">
    <property type="nucleotide sequence ID" value="NZ_SJKA01000008.1"/>
</dbReference>
<dbReference type="Pfam" id="PF01558">
    <property type="entry name" value="POR"/>
    <property type="match status" value="1"/>
</dbReference>
<dbReference type="PANTHER" id="PTHR48084">
    <property type="entry name" value="2-OXOGLUTARATE OXIDOREDUCTASE SUBUNIT KORB-RELATED"/>
    <property type="match status" value="1"/>
</dbReference>
<dbReference type="PROSITE" id="PS51379">
    <property type="entry name" value="4FE4S_FER_2"/>
    <property type="match status" value="1"/>
</dbReference>
<dbReference type="InterPro" id="IPR002880">
    <property type="entry name" value="Pyrv_Fd/Flavodoxin_OxRdtase_N"/>
</dbReference>
<evidence type="ECO:0000256" key="3">
    <source>
        <dbReference type="ARBA" id="ARBA00022982"/>
    </source>
</evidence>
<evidence type="ECO:0000313" key="10">
    <source>
        <dbReference type="Proteomes" id="UP000292695"/>
    </source>
</evidence>
<dbReference type="Proteomes" id="UP000292695">
    <property type="component" value="Unassembled WGS sequence"/>
</dbReference>
<sequence>MTAIAPAETSAEIAVEISAERLAALPPYDLDDRFRHAGPPTLLTGVQAIARLLVEHRALDRRRGLRTASFVSGYQGSPLGGLDRLLAGMKDVLDENDIRFVPGLNEELAATSVWGSQIELPLGTGTHDGVTGFWYGKGPGVDRATDALRHANMYGVNPRGGAVLLVGDDPASKSSTVPAVSERSLAALGIPVLFPRNAAEIVTLGLHAIEMSRVTGCVVALKIVADVADGAWTVDAAATEVLPVTPAIEWEGKPYAYEQRPMVVRPDAIVRAEADLVGPRTELVRAYAVENSLDVVDVDSPGARVGFVATGSCYDSMRQAMTDLGVTDEALTRAGVRVLRLGLMSPVAPGTIRSFAEGLDRIVVVEDKTAFVETQIREILYGTPDAPQIAGKRDSSGRLLIPADGELTSGRLLAPLRYLLQDLIAITPPPPRRTQLPLLSTSRSAYFCSGCPHNRSTALPEGSMGGGGIGCHAMVTISDRQDSAVTGVTQMGGEGAQWIGQAWFTDAGHIFQNVGDGTFFHSGQLAVQACIAAGVNITYKVLYNDVVAMTGAQDAEGALTVPQLTHKLYVEGVRKIVVCADELGRYRRRDLAPGTLLWSRDRLDEAQRMLRDVPGVTVLIYDQHCAADARRQRKRGSLPARTQRVVINEAVCEGCGDCGVKSNCLSVQPVETEYGRKTRIEQTSCNTDYSCLDGDCPSFVVVETAPSRTASRRTAPRPKTTFPVPPSVAPSSAEGRVTGTQNVFLAGIGGTGIVTVNQVLATAAHRAGYAVESLDQTGLSQKAGPVTGHLRFAGGELEPANRLTPGSADCFLGFDLLTLAEDRNLAYGNGAATRTVVSTSRTATGAMVYDPAVQHPDEAGLLERVRTASRELFDFDALEAADRIFGNTIAANFLLVGAAYQTGALRLPAAAIEEAITINGTAVAANIAAFTWGRVAVTDPAAFRAAGAATAPAVKADVPASVDASGLEGEVLRLVTQRATDLVAYQNLKLANSYVDFVARVAAAEQAVTIETRFSEAVARNLFKLTAYKDEYEVARLLTDPAFLDSTGQSFPGGTVSFKLHPPVLRAIGRQKKISFGPASHGALRVLARLKWLRGTRADLFGYAHLRKLERTLRDHYRALMTELAAELDRASYERAVQLAELPDLVRGYESVKLRNVDRYTTALRELGAEPPAVGERRQDATTV</sequence>
<dbReference type="GO" id="GO:0000287">
    <property type="term" value="F:magnesium ion binding"/>
    <property type="evidence" value="ECO:0007669"/>
    <property type="project" value="UniProtKB-ARBA"/>
</dbReference>
<evidence type="ECO:0000256" key="4">
    <source>
        <dbReference type="ARBA" id="ARBA00023002"/>
    </source>
</evidence>
<dbReference type="Pfam" id="PF20169">
    <property type="entry name" value="DUF6537"/>
    <property type="match status" value="1"/>
</dbReference>
<dbReference type="InterPro" id="IPR009014">
    <property type="entry name" value="Transketo_C/PFOR_II"/>
</dbReference>
<dbReference type="Gene3D" id="3.40.50.970">
    <property type="match status" value="1"/>
</dbReference>
<dbReference type="InterPro" id="IPR046667">
    <property type="entry name" value="DUF6537"/>
</dbReference>
<comment type="caution">
    <text evidence="9">The sequence shown here is derived from an EMBL/GenBank/DDBJ whole genome shotgun (WGS) entry which is preliminary data.</text>
</comment>
<organism evidence="9 10">
    <name type="scientific">Kribbella sindirgiensis</name>
    <dbReference type="NCBI Taxonomy" id="1124744"/>
    <lineage>
        <taxon>Bacteria</taxon>
        <taxon>Bacillati</taxon>
        <taxon>Actinomycetota</taxon>
        <taxon>Actinomycetes</taxon>
        <taxon>Propionibacteriales</taxon>
        <taxon>Kribbellaceae</taxon>
        <taxon>Kribbella</taxon>
    </lineage>
</organism>
<name>A0A4R0IDG3_9ACTN</name>
<feature type="region of interest" description="Disordered" evidence="7">
    <location>
        <begin position="707"/>
        <end position="734"/>
    </location>
</feature>
<reference evidence="9 10" key="1">
    <citation type="submission" date="2019-02" db="EMBL/GenBank/DDBJ databases">
        <title>Kribbella capetownensis sp. nov. and Kribbella speibonae sp. nov., isolated from soil.</title>
        <authorList>
            <person name="Curtis S.M."/>
            <person name="Norton I."/>
            <person name="Everest G.J."/>
            <person name="Meyers P.R."/>
        </authorList>
    </citation>
    <scope>NUCLEOTIDE SEQUENCE [LARGE SCALE GENOMIC DNA]</scope>
    <source>
        <strain evidence="9 10">DSM 27082</strain>
    </source>
</reference>
<dbReference type="GO" id="GO:0051539">
    <property type="term" value="F:4 iron, 4 sulfur cluster binding"/>
    <property type="evidence" value="ECO:0007669"/>
    <property type="project" value="UniProtKB-KW"/>
</dbReference>
<evidence type="ECO:0000256" key="7">
    <source>
        <dbReference type="SAM" id="MobiDB-lite"/>
    </source>
</evidence>
<dbReference type="EMBL" id="SJKA01000008">
    <property type="protein sequence ID" value="TCC30489.1"/>
    <property type="molecule type" value="Genomic_DNA"/>
</dbReference>
<evidence type="ECO:0000259" key="8">
    <source>
        <dbReference type="PROSITE" id="PS51379"/>
    </source>
</evidence>
<keyword evidence="9" id="KW-0670">Pyruvate</keyword>
<keyword evidence="1" id="KW-0813">Transport</keyword>
<dbReference type="CDD" id="cd07034">
    <property type="entry name" value="TPP_PYR_PFOR_IOR-alpha_like"/>
    <property type="match status" value="1"/>
</dbReference>
<feature type="domain" description="4Fe-4S ferredoxin-type" evidence="8">
    <location>
        <begin position="643"/>
        <end position="675"/>
    </location>
</feature>
<dbReference type="SUPFAM" id="SSF52922">
    <property type="entry name" value="TK C-terminal domain-like"/>
    <property type="match status" value="1"/>
</dbReference>
<dbReference type="GO" id="GO:0030976">
    <property type="term" value="F:thiamine pyrophosphate binding"/>
    <property type="evidence" value="ECO:0007669"/>
    <property type="project" value="InterPro"/>
</dbReference>
<dbReference type="InterPro" id="IPR017896">
    <property type="entry name" value="4Fe4S_Fe-S-bd"/>
</dbReference>
<dbReference type="AlphaFoldDB" id="A0A4R0IDG3"/>
<evidence type="ECO:0000256" key="6">
    <source>
        <dbReference type="ARBA" id="ARBA00023014"/>
    </source>
</evidence>
<keyword evidence="10" id="KW-1185">Reference proteome</keyword>
<dbReference type="Pfam" id="PF02775">
    <property type="entry name" value="TPP_enzyme_C"/>
    <property type="match status" value="1"/>
</dbReference>
<dbReference type="NCBIfam" id="NF009588">
    <property type="entry name" value="PRK13029.1"/>
    <property type="match status" value="1"/>
</dbReference>
<dbReference type="GO" id="GO:0016625">
    <property type="term" value="F:oxidoreductase activity, acting on the aldehyde or oxo group of donors, iron-sulfur protein as acceptor"/>
    <property type="evidence" value="ECO:0007669"/>
    <property type="project" value="UniProtKB-ARBA"/>
</dbReference>
<protein>
    <submittedName>
        <fullName evidence="9">Indolepyruvate ferredoxin oxidoreductase family protein</fullName>
    </submittedName>
</protein>
<evidence type="ECO:0000256" key="1">
    <source>
        <dbReference type="ARBA" id="ARBA00022448"/>
    </source>
</evidence>
<keyword evidence="3" id="KW-0249">Electron transport</keyword>